<name>A0AAE7BXI1_9GAMM</name>
<proteinExistence type="predicted"/>
<reference evidence="1 2" key="1">
    <citation type="submission" date="2019-09" db="EMBL/GenBank/DDBJ databases">
        <title>Non-baumannii Acinetobacter spp. carrying blaNDM-1 isolated in China.</title>
        <authorList>
            <person name="Cui C."/>
            <person name="Chen C."/>
            <person name="Sun J."/>
            <person name="Liu Y."/>
        </authorList>
    </citation>
    <scope>NUCLEOTIDE SEQUENCE [LARGE SCALE GENOMIC DNA]</scope>
    <source>
        <strain evidence="1 2">HZE23-1</strain>
    </source>
</reference>
<sequence length="94" mass="10993">MMAYLALYGLSKFKKLEIDADQIYWSLGHMKIGQIFPLNAYTEIHYILIPPHNPDIHLLKLKTGQQEFNINMSEFSAEDQQTIHMLLKSLKIRC</sequence>
<dbReference type="Proteomes" id="UP000503505">
    <property type="component" value="Chromosome"/>
</dbReference>
<evidence type="ECO:0000313" key="2">
    <source>
        <dbReference type="Proteomes" id="UP000503505"/>
    </source>
</evidence>
<organism evidence="1 2">
    <name type="scientific">Acinetobacter schindleri</name>
    <dbReference type="NCBI Taxonomy" id="108981"/>
    <lineage>
        <taxon>Bacteria</taxon>
        <taxon>Pseudomonadati</taxon>
        <taxon>Pseudomonadota</taxon>
        <taxon>Gammaproteobacteria</taxon>
        <taxon>Moraxellales</taxon>
        <taxon>Moraxellaceae</taxon>
        <taxon>Acinetobacter</taxon>
    </lineage>
</organism>
<accession>A0AAE7BXI1</accession>
<protein>
    <submittedName>
        <fullName evidence="1">Uncharacterized protein</fullName>
    </submittedName>
</protein>
<evidence type="ECO:0000313" key="1">
    <source>
        <dbReference type="EMBL" id="QIC68022.1"/>
    </source>
</evidence>
<dbReference type="AlphaFoldDB" id="A0AAE7BXI1"/>
<gene>
    <name evidence="1" type="ORF">FSC10_11940</name>
</gene>
<dbReference type="EMBL" id="CP044463">
    <property type="protein sequence ID" value="QIC68022.1"/>
    <property type="molecule type" value="Genomic_DNA"/>
</dbReference>